<evidence type="ECO:0000259" key="3">
    <source>
        <dbReference type="PROSITE" id="PS50213"/>
    </source>
</evidence>
<reference evidence="4 5" key="1">
    <citation type="submission" date="2017-08" db="EMBL/GenBank/DDBJ databases">
        <title>Infants hospitalized years apart are colonized by the same room-sourced microbial strains.</title>
        <authorList>
            <person name="Brooks B."/>
            <person name="Olm M.R."/>
            <person name="Firek B.A."/>
            <person name="Baker R."/>
            <person name="Thomas B.C."/>
            <person name="Morowitz M.J."/>
            <person name="Banfield J.F."/>
        </authorList>
    </citation>
    <scope>NUCLEOTIDE SEQUENCE [LARGE SCALE GENOMIC DNA]</scope>
    <source>
        <strain evidence="4">S2_018_000_R3_110</strain>
    </source>
</reference>
<sequence length="236" mass="23424">MIRATISAAALSLSLAAAANAQTTTRPAPAQPAPTTTPTTPTTSTGTTPVGTTPVGTTPVGTVPNGAGADATAKAPVMVGGAPMLPTATIVANASKASNLSTLVKAVQAADLGATLSGPGPFTVFAPTNEAFQRLAPGTLDQLMKPEQKASLTKLLTYHVVAGKFDAEALKKQVEAGGGTATLTTVEGQPLKATLENGALVLTDVGGGKSYVTQYDVEQSNGIVHVVNGVLAPKLG</sequence>
<dbReference type="SUPFAM" id="SSF82153">
    <property type="entry name" value="FAS1 domain"/>
    <property type="match status" value="1"/>
</dbReference>
<dbReference type="PROSITE" id="PS50213">
    <property type="entry name" value="FAS1"/>
    <property type="match status" value="1"/>
</dbReference>
<comment type="caution">
    <text evidence="4">The sequence shown here is derived from an EMBL/GenBank/DDBJ whole genome shotgun (WGS) entry which is preliminary data.</text>
</comment>
<evidence type="ECO:0000313" key="4">
    <source>
        <dbReference type="EMBL" id="PZO77693.1"/>
    </source>
</evidence>
<gene>
    <name evidence="4" type="ORF">DI632_08325</name>
</gene>
<feature type="chain" id="PRO_5016051712" evidence="2">
    <location>
        <begin position="22"/>
        <end position="236"/>
    </location>
</feature>
<feature type="signal peptide" evidence="2">
    <location>
        <begin position="1"/>
        <end position="21"/>
    </location>
</feature>
<feature type="region of interest" description="Disordered" evidence="1">
    <location>
        <begin position="22"/>
        <end position="66"/>
    </location>
</feature>
<proteinExistence type="predicted"/>
<dbReference type="Pfam" id="PF02469">
    <property type="entry name" value="Fasciclin"/>
    <property type="match status" value="1"/>
</dbReference>
<dbReference type="Gene3D" id="2.30.180.10">
    <property type="entry name" value="FAS1 domain"/>
    <property type="match status" value="1"/>
</dbReference>
<accession>A0A2W4Z5W6</accession>
<organism evidence="4 5">
    <name type="scientific">Sphingomonas hengshuiensis</name>
    <dbReference type="NCBI Taxonomy" id="1609977"/>
    <lineage>
        <taxon>Bacteria</taxon>
        <taxon>Pseudomonadati</taxon>
        <taxon>Pseudomonadota</taxon>
        <taxon>Alphaproteobacteria</taxon>
        <taxon>Sphingomonadales</taxon>
        <taxon>Sphingomonadaceae</taxon>
        <taxon>Sphingomonas</taxon>
    </lineage>
</organism>
<dbReference type="FunFam" id="2.30.180.10:FF:000014">
    <property type="entry name" value="Stabilin 1"/>
    <property type="match status" value="1"/>
</dbReference>
<dbReference type="Proteomes" id="UP000248614">
    <property type="component" value="Unassembled WGS sequence"/>
</dbReference>
<dbReference type="InterPro" id="IPR036378">
    <property type="entry name" value="FAS1_dom_sf"/>
</dbReference>
<dbReference type="InterPro" id="IPR000782">
    <property type="entry name" value="FAS1_domain"/>
</dbReference>
<evidence type="ECO:0000313" key="5">
    <source>
        <dbReference type="Proteomes" id="UP000248614"/>
    </source>
</evidence>
<dbReference type="GO" id="GO:0005615">
    <property type="term" value="C:extracellular space"/>
    <property type="evidence" value="ECO:0007669"/>
    <property type="project" value="TreeGrafter"/>
</dbReference>
<dbReference type="SMART" id="SM00554">
    <property type="entry name" value="FAS1"/>
    <property type="match status" value="1"/>
</dbReference>
<dbReference type="AlphaFoldDB" id="A0A2W4Z5W6"/>
<dbReference type="PANTHER" id="PTHR10900">
    <property type="entry name" value="PERIOSTIN-RELATED"/>
    <property type="match status" value="1"/>
</dbReference>
<protein>
    <submittedName>
        <fullName evidence="4">Fasciclin</fullName>
    </submittedName>
</protein>
<keyword evidence="2" id="KW-0732">Signal</keyword>
<dbReference type="EMBL" id="QFNF01000017">
    <property type="protein sequence ID" value="PZO77693.1"/>
    <property type="molecule type" value="Genomic_DNA"/>
</dbReference>
<name>A0A2W4Z5W6_9SPHN</name>
<feature type="domain" description="FAS1" evidence="3">
    <location>
        <begin position="87"/>
        <end position="231"/>
    </location>
</feature>
<dbReference type="InterPro" id="IPR050904">
    <property type="entry name" value="Adhesion/Biosynth-related"/>
</dbReference>
<dbReference type="PANTHER" id="PTHR10900:SF77">
    <property type="entry name" value="FI19380P1"/>
    <property type="match status" value="1"/>
</dbReference>
<evidence type="ECO:0000256" key="1">
    <source>
        <dbReference type="SAM" id="MobiDB-lite"/>
    </source>
</evidence>
<evidence type="ECO:0000256" key="2">
    <source>
        <dbReference type="SAM" id="SignalP"/>
    </source>
</evidence>